<feature type="region of interest" description="Disordered" evidence="3">
    <location>
        <begin position="88"/>
        <end position="132"/>
    </location>
</feature>
<accession>A0A0V7ZHF5</accession>
<dbReference type="PROSITE" id="PS00087">
    <property type="entry name" value="SOD_CU_ZN_1"/>
    <property type="match status" value="1"/>
</dbReference>
<gene>
    <name evidence="6" type="ORF">BC008_15580</name>
    <name evidence="7" type="ORF">BC008_16355</name>
</gene>
<feature type="signal peptide" evidence="4">
    <location>
        <begin position="1"/>
        <end position="18"/>
    </location>
</feature>
<dbReference type="PROSITE" id="PS51257">
    <property type="entry name" value="PROKAR_LIPOPROTEIN"/>
    <property type="match status" value="1"/>
</dbReference>
<proteinExistence type="inferred from homology"/>
<comment type="similarity">
    <text evidence="1">Belongs to the Cu-Zn superoxide dismutase family.</text>
</comment>
<name>A0A0V7ZHF5_9CYAN</name>
<dbReference type="EMBL" id="LMTZ01000130">
    <property type="protein sequence ID" value="KST63873.1"/>
    <property type="molecule type" value="Genomic_DNA"/>
</dbReference>
<feature type="chain" id="PRO_5007439107" description="Superoxide dismutase copper/zinc binding domain-containing protein" evidence="4">
    <location>
        <begin position="19"/>
        <end position="189"/>
    </location>
</feature>
<keyword evidence="4" id="KW-0732">Signal</keyword>
<dbReference type="InterPro" id="IPR001424">
    <property type="entry name" value="SOD_Cu_Zn_dom"/>
</dbReference>
<evidence type="ECO:0000313" key="7">
    <source>
        <dbReference type="EMBL" id="KST64208.1"/>
    </source>
</evidence>
<evidence type="ECO:0000313" key="8">
    <source>
        <dbReference type="Proteomes" id="UP000053372"/>
    </source>
</evidence>
<evidence type="ECO:0000256" key="4">
    <source>
        <dbReference type="SAM" id="SignalP"/>
    </source>
</evidence>
<comment type="function">
    <text evidence="2">Destroys radicals which are normally produced within the cells and which are toxic to biological systems. May play a role in favoring mycobacterial survival in phagocytes.</text>
</comment>
<dbReference type="Pfam" id="PF00080">
    <property type="entry name" value="Sod_Cu"/>
    <property type="match status" value="1"/>
</dbReference>
<dbReference type="InterPro" id="IPR024134">
    <property type="entry name" value="SOD_Cu/Zn_/chaperone"/>
</dbReference>
<dbReference type="CDD" id="cd00305">
    <property type="entry name" value="Cu-Zn_Superoxide_Dismutase"/>
    <property type="match status" value="1"/>
</dbReference>
<dbReference type="PRINTS" id="PR00068">
    <property type="entry name" value="CUZNDISMTASE"/>
</dbReference>
<dbReference type="GO" id="GO:0006801">
    <property type="term" value="P:superoxide metabolic process"/>
    <property type="evidence" value="ECO:0007669"/>
    <property type="project" value="InterPro"/>
</dbReference>
<dbReference type="PANTHER" id="PTHR10003">
    <property type="entry name" value="SUPEROXIDE DISMUTASE CU-ZN -RELATED"/>
    <property type="match status" value="1"/>
</dbReference>
<evidence type="ECO:0000259" key="5">
    <source>
        <dbReference type="Pfam" id="PF00080"/>
    </source>
</evidence>
<dbReference type="InterPro" id="IPR018152">
    <property type="entry name" value="SOD_Cu/Zn_BS"/>
</dbReference>
<organism evidence="6 8">
    <name type="scientific">Mastigocoleus testarum BC008</name>
    <dbReference type="NCBI Taxonomy" id="371196"/>
    <lineage>
        <taxon>Bacteria</taxon>
        <taxon>Bacillati</taxon>
        <taxon>Cyanobacteriota</taxon>
        <taxon>Cyanophyceae</taxon>
        <taxon>Nostocales</taxon>
        <taxon>Hapalosiphonaceae</taxon>
        <taxon>Mastigocoleus</taxon>
    </lineage>
</organism>
<keyword evidence="8" id="KW-1185">Reference proteome</keyword>
<sequence>MKTSWTKLIICLFCISFAAGCETGTETKNPEKVETTKTSNKIVFANLEPTEDSKVSGYVNFKPDSNGVLIAAQVAGLSPGKHGFHIHEKGDCSAPDGKSAGGHFAPNGNPHGAPDNPADKRHVGDLGNITADNSGNAKYNRVDKVVKLSGENSIVGKAVIVHQQEDDFKSQPTGKAGKRLACGVIEIQT</sequence>
<reference evidence="6 8" key="1">
    <citation type="journal article" date="2015" name="Genome Announc.">
        <title>Draft Genome of the Euendolithic (true boring) Cyanobacterium Mastigocoleus testarum strain BC008.</title>
        <authorList>
            <person name="Guida B.S."/>
            <person name="Garcia-Pichel F."/>
        </authorList>
    </citation>
    <scope>NUCLEOTIDE SEQUENCE [LARGE SCALE GENOMIC DNA]</scope>
    <source>
        <strain evidence="6 8">BC008</strain>
    </source>
</reference>
<evidence type="ECO:0000256" key="2">
    <source>
        <dbReference type="ARBA" id="ARBA00024900"/>
    </source>
</evidence>
<dbReference type="OrthoDB" id="9792957at2"/>
<dbReference type="EMBL" id="LMTZ01000126">
    <property type="protein sequence ID" value="KST64208.1"/>
    <property type="molecule type" value="Genomic_DNA"/>
</dbReference>
<evidence type="ECO:0000256" key="3">
    <source>
        <dbReference type="SAM" id="MobiDB-lite"/>
    </source>
</evidence>
<protein>
    <recommendedName>
        <fullName evidence="5">Superoxide dismutase copper/zinc binding domain-containing protein</fullName>
    </recommendedName>
</protein>
<dbReference type="Gene3D" id="2.60.40.200">
    <property type="entry name" value="Superoxide dismutase, copper/zinc binding domain"/>
    <property type="match status" value="1"/>
</dbReference>
<evidence type="ECO:0000256" key="1">
    <source>
        <dbReference type="ARBA" id="ARBA00010457"/>
    </source>
</evidence>
<dbReference type="SUPFAM" id="SSF49329">
    <property type="entry name" value="Cu,Zn superoxide dismutase-like"/>
    <property type="match status" value="1"/>
</dbReference>
<dbReference type="InterPro" id="IPR036423">
    <property type="entry name" value="SOD-like_Cu/Zn_dom_sf"/>
</dbReference>
<comment type="caution">
    <text evidence="6">The sequence shown here is derived from an EMBL/GenBank/DDBJ whole genome shotgun (WGS) entry which is preliminary data.</text>
</comment>
<dbReference type="AlphaFoldDB" id="A0A0V7ZHF5"/>
<evidence type="ECO:0000313" key="6">
    <source>
        <dbReference type="EMBL" id="KST63873.1"/>
    </source>
</evidence>
<dbReference type="Proteomes" id="UP000053372">
    <property type="component" value="Unassembled WGS sequence"/>
</dbReference>
<feature type="domain" description="Superoxide dismutase copper/zinc binding" evidence="5">
    <location>
        <begin position="55"/>
        <end position="185"/>
    </location>
</feature>
<dbReference type="GO" id="GO:0005507">
    <property type="term" value="F:copper ion binding"/>
    <property type="evidence" value="ECO:0007669"/>
    <property type="project" value="InterPro"/>
</dbReference>
<dbReference type="RefSeq" id="WP_027844268.1">
    <property type="nucleotide sequence ID" value="NZ_LMTZ01000126.1"/>
</dbReference>